<dbReference type="EMBL" id="KN824882">
    <property type="protein sequence ID" value="KIK98742.1"/>
    <property type="molecule type" value="Genomic_DNA"/>
</dbReference>
<accession>A0A0D0DJT7</accession>
<name>A0A0D0DJT7_9AGAM</name>
<sequence>MPSEFPSPGITTKHKVTLKTFCQKSMIPSSGTDKLSLLGHCPGNHIIESLGDRDCKTHFPDETLIASITFLHCLIVSPPCSCSYFLDYH</sequence>
<keyword evidence="2" id="KW-1185">Reference proteome</keyword>
<dbReference type="Proteomes" id="UP000054538">
    <property type="component" value="Unassembled WGS sequence"/>
</dbReference>
<reference evidence="1 2" key="1">
    <citation type="submission" date="2014-04" db="EMBL/GenBank/DDBJ databases">
        <authorList>
            <consortium name="DOE Joint Genome Institute"/>
            <person name="Kuo A."/>
            <person name="Kohler A."/>
            <person name="Jargeat P."/>
            <person name="Nagy L.G."/>
            <person name="Floudas D."/>
            <person name="Copeland A."/>
            <person name="Barry K.W."/>
            <person name="Cichocki N."/>
            <person name="Veneault-Fourrey C."/>
            <person name="LaButti K."/>
            <person name="Lindquist E.A."/>
            <person name="Lipzen A."/>
            <person name="Lundell T."/>
            <person name="Morin E."/>
            <person name="Murat C."/>
            <person name="Sun H."/>
            <person name="Tunlid A."/>
            <person name="Henrissat B."/>
            <person name="Grigoriev I.V."/>
            <person name="Hibbett D.S."/>
            <person name="Martin F."/>
            <person name="Nordberg H.P."/>
            <person name="Cantor M.N."/>
            <person name="Hua S.X."/>
        </authorList>
    </citation>
    <scope>NUCLEOTIDE SEQUENCE [LARGE SCALE GENOMIC DNA]</scope>
    <source>
        <strain evidence="1 2">Ve08.2h10</strain>
    </source>
</reference>
<protein>
    <submittedName>
        <fullName evidence="1">Uncharacterized protein</fullName>
    </submittedName>
</protein>
<dbReference type="InParanoid" id="A0A0D0DJT7"/>
<organism evidence="1 2">
    <name type="scientific">Paxillus rubicundulus Ve08.2h10</name>
    <dbReference type="NCBI Taxonomy" id="930991"/>
    <lineage>
        <taxon>Eukaryota</taxon>
        <taxon>Fungi</taxon>
        <taxon>Dikarya</taxon>
        <taxon>Basidiomycota</taxon>
        <taxon>Agaricomycotina</taxon>
        <taxon>Agaricomycetes</taxon>
        <taxon>Agaricomycetidae</taxon>
        <taxon>Boletales</taxon>
        <taxon>Paxilineae</taxon>
        <taxon>Paxillaceae</taxon>
        <taxon>Paxillus</taxon>
    </lineage>
</organism>
<reference evidence="2" key="2">
    <citation type="submission" date="2015-01" db="EMBL/GenBank/DDBJ databases">
        <title>Evolutionary Origins and Diversification of the Mycorrhizal Mutualists.</title>
        <authorList>
            <consortium name="DOE Joint Genome Institute"/>
            <consortium name="Mycorrhizal Genomics Consortium"/>
            <person name="Kohler A."/>
            <person name="Kuo A."/>
            <person name="Nagy L.G."/>
            <person name="Floudas D."/>
            <person name="Copeland A."/>
            <person name="Barry K.W."/>
            <person name="Cichocki N."/>
            <person name="Veneault-Fourrey C."/>
            <person name="LaButti K."/>
            <person name="Lindquist E.A."/>
            <person name="Lipzen A."/>
            <person name="Lundell T."/>
            <person name="Morin E."/>
            <person name="Murat C."/>
            <person name="Riley R."/>
            <person name="Ohm R."/>
            <person name="Sun H."/>
            <person name="Tunlid A."/>
            <person name="Henrissat B."/>
            <person name="Grigoriev I.V."/>
            <person name="Hibbett D.S."/>
            <person name="Martin F."/>
        </authorList>
    </citation>
    <scope>NUCLEOTIDE SEQUENCE [LARGE SCALE GENOMIC DNA]</scope>
    <source>
        <strain evidence="2">Ve08.2h10</strain>
    </source>
</reference>
<gene>
    <name evidence="1" type="ORF">PAXRUDRAFT_133512</name>
</gene>
<proteinExistence type="predicted"/>
<evidence type="ECO:0000313" key="1">
    <source>
        <dbReference type="EMBL" id="KIK98742.1"/>
    </source>
</evidence>
<evidence type="ECO:0000313" key="2">
    <source>
        <dbReference type="Proteomes" id="UP000054538"/>
    </source>
</evidence>
<dbReference type="AlphaFoldDB" id="A0A0D0DJT7"/>
<dbReference type="HOGENOM" id="CLU_2455419_0_0_1"/>